<evidence type="ECO:0000313" key="1">
    <source>
        <dbReference type="EMBL" id="KAJ7717322.1"/>
    </source>
</evidence>
<dbReference type="Proteomes" id="UP001215598">
    <property type="component" value="Unassembled WGS sequence"/>
</dbReference>
<accession>A0AAD7HC60</accession>
<organism evidence="1 2">
    <name type="scientific">Mycena metata</name>
    <dbReference type="NCBI Taxonomy" id="1033252"/>
    <lineage>
        <taxon>Eukaryota</taxon>
        <taxon>Fungi</taxon>
        <taxon>Dikarya</taxon>
        <taxon>Basidiomycota</taxon>
        <taxon>Agaricomycotina</taxon>
        <taxon>Agaricomycetes</taxon>
        <taxon>Agaricomycetidae</taxon>
        <taxon>Agaricales</taxon>
        <taxon>Marasmiineae</taxon>
        <taxon>Mycenaceae</taxon>
        <taxon>Mycena</taxon>
    </lineage>
</organism>
<proteinExistence type="predicted"/>
<reference evidence="1" key="1">
    <citation type="submission" date="2023-03" db="EMBL/GenBank/DDBJ databases">
        <title>Massive genome expansion in bonnet fungi (Mycena s.s.) driven by repeated elements and novel gene families across ecological guilds.</title>
        <authorList>
            <consortium name="Lawrence Berkeley National Laboratory"/>
            <person name="Harder C.B."/>
            <person name="Miyauchi S."/>
            <person name="Viragh M."/>
            <person name="Kuo A."/>
            <person name="Thoen E."/>
            <person name="Andreopoulos B."/>
            <person name="Lu D."/>
            <person name="Skrede I."/>
            <person name="Drula E."/>
            <person name="Henrissat B."/>
            <person name="Morin E."/>
            <person name="Kohler A."/>
            <person name="Barry K."/>
            <person name="LaButti K."/>
            <person name="Morin E."/>
            <person name="Salamov A."/>
            <person name="Lipzen A."/>
            <person name="Mereny Z."/>
            <person name="Hegedus B."/>
            <person name="Baldrian P."/>
            <person name="Stursova M."/>
            <person name="Weitz H."/>
            <person name="Taylor A."/>
            <person name="Grigoriev I.V."/>
            <person name="Nagy L.G."/>
            <person name="Martin F."/>
            <person name="Kauserud H."/>
        </authorList>
    </citation>
    <scope>NUCLEOTIDE SEQUENCE</scope>
    <source>
        <strain evidence="1">CBHHK182m</strain>
    </source>
</reference>
<comment type="caution">
    <text evidence="1">The sequence shown here is derived from an EMBL/GenBank/DDBJ whole genome shotgun (WGS) entry which is preliminary data.</text>
</comment>
<protein>
    <submittedName>
        <fullName evidence="1">Uncharacterized protein</fullName>
    </submittedName>
</protein>
<sequence>MNDIWSSRTIQKLKGPDKKPFLQRPTGEARFLFGLAVDGYNPFHNKTAKQVVTSTGFWIILYNLPPHLRYLLENMCYIGSAPGPTGPTIGRLNSFI</sequence>
<dbReference type="EMBL" id="JARKIB010000278">
    <property type="protein sequence ID" value="KAJ7717322.1"/>
    <property type="molecule type" value="Genomic_DNA"/>
</dbReference>
<name>A0AAD7HC60_9AGAR</name>
<dbReference type="AlphaFoldDB" id="A0AAD7HC60"/>
<feature type="non-terminal residue" evidence="1">
    <location>
        <position position="96"/>
    </location>
</feature>
<gene>
    <name evidence="1" type="ORF">B0H16DRAFT_1221782</name>
</gene>
<evidence type="ECO:0000313" key="2">
    <source>
        <dbReference type="Proteomes" id="UP001215598"/>
    </source>
</evidence>
<keyword evidence="2" id="KW-1185">Reference proteome</keyword>